<keyword evidence="3" id="KW-1185">Reference proteome</keyword>
<accession>A0A0L6UUD7</accession>
<dbReference type="EMBL" id="LAVV01008712">
    <property type="protein sequence ID" value="KNZ52114.1"/>
    <property type="molecule type" value="Genomic_DNA"/>
</dbReference>
<evidence type="ECO:0000256" key="1">
    <source>
        <dbReference type="SAM" id="Phobius"/>
    </source>
</evidence>
<feature type="transmembrane region" description="Helical" evidence="1">
    <location>
        <begin position="69"/>
        <end position="89"/>
    </location>
</feature>
<dbReference type="OrthoDB" id="2495439at2759"/>
<evidence type="ECO:0000313" key="3">
    <source>
        <dbReference type="Proteomes" id="UP000037035"/>
    </source>
</evidence>
<gene>
    <name evidence="2" type="ORF">VP01_368g1</name>
</gene>
<protein>
    <submittedName>
        <fullName evidence="2">Uncharacterized protein</fullName>
    </submittedName>
</protein>
<name>A0A0L6UUD7_9BASI</name>
<keyword evidence="1" id="KW-1133">Transmembrane helix</keyword>
<organism evidence="2 3">
    <name type="scientific">Puccinia sorghi</name>
    <dbReference type="NCBI Taxonomy" id="27349"/>
    <lineage>
        <taxon>Eukaryota</taxon>
        <taxon>Fungi</taxon>
        <taxon>Dikarya</taxon>
        <taxon>Basidiomycota</taxon>
        <taxon>Pucciniomycotina</taxon>
        <taxon>Pucciniomycetes</taxon>
        <taxon>Pucciniales</taxon>
        <taxon>Pucciniaceae</taxon>
        <taxon>Puccinia</taxon>
    </lineage>
</organism>
<proteinExistence type="predicted"/>
<feature type="transmembrane region" description="Helical" evidence="1">
    <location>
        <begin position="200"/>
        <end position="221"/>
    </location>
</feature>
<keyword evidence="1" id="KW-0472">Membrane</keyword>
<feature type="transmembrane region" description="Helical" evidence="1">
    <location>
        <begin position="441"/>
        <end position="466"/>
    </location>
</feature>
<feature type="transmembrane region" description="Helical" evidence="1">
    <location>
        <begin position="284"/>
        <end position="305"/>
    </location>
</feature>
<evidence type="ECO:0000313" key="2">
    <source>
        <dbReference type="EMBL" id="KNZ52114.1"/>
    </source>
</evidence>
<dbReference type="Proteomes" id="UP000037035">
    <property type="component" value="Unassembled WGS sequence"/>
</dbReference>
<feature type="transmembrane region" description="Helical" evidence="1">
    <location>
        <begin position="145"/>
        <end position="163"/>
    </location>
</feature>
<feature type="transmembrane region" description="Helical" evidence="1">
    <location>
        <begin position="114"/>
        <end position="133"/>
    </location>
</feature>
<reference evidence="2 3" key="1">
    <citation type="submission" date="2015-08" db="EMBL/GenBank/DDBJ databases">
        <title>Next Generation Sequencing and Analysis of the Genome of Puccinia sorghi L Schw, the Causal Agent of Maize Common Rust.</title>
        <authorList>
            <person name="Rochi L."/>
            <person name="Burguener G."/>
            <person name="Darino M."/>
            <person name="Turjanski A."/>
            <person name="Kreff E."/>
            <person name="Dieguez M.J."/>
            <person name="Sacco F."/>
        </authorList>
    </citation>
    <scope>NUCLEOTIDE SEQUENCE [LARGE SCALE GENOMIC DNA]</scope>
    <source>
        <strain evidence="2 3">RO10H11247</strain>
    </source>
</reference>
<feature type="transmembrane region" description="Helical" evidence="1">
    <location>
        <begin position="478"/>
        <end position="499"/>
    </location>
</feature>
<sequence length="530" mass="59708">MLAELSRFFFSPPNAKTLTDLYGPPNPFQIVRWSVFAAMGSLAPPNWVELKDQLDHSYHINANNATQKFLWVMVAIFPVAIILHVVAAIKRGRQTGFWLARRDSEGYIEENRHVLIHGLSAIKTTLACIAIILIQHDIRTHLRHYGVALQASGFAIMHILNWHRTWASIYSMPPTSLYLNLNQAVKRSGSHQTDRILPPWLFNLGLIGGSIYGVILTAVTAKIICASIERGNVIYGVVSAMLDENIGLMQNPTPESKKLMMENAIAILKGSDEMYQEAHRILRAFQYLICGFVAINTISVTLYWWSLKAIVRCLNDQLRTYQRCLQNRDEAIQLGMVSVRQEPADDNPTKSDHSPRIKLKESRREITSWYYAASQAGSRISGVHRNHWKSWFPSLRSDDVAADHLIWRSSLMRSIKREGNSFKSQLRDDYARLRRCKTNTLWQAVFITLMSWAYTSMGIALAANAFDAPDRTSVSQEGFYIMMWSNTIWVIGGTALAAISARVAFVGSSSAATGKAASDVECQATKSFDY</sequence>
<comment type="caution">
    <text evidence="2">The sequence shown here is derived from an EMBL/GenBank/DDBJ whole genome shotgun (WGS) entry which is preliminary data.</text>
</comment>
<dbReference type="VEuPathDB" id="FungiDB:VP01_368g1"/>
<keyword evidence="1" id="KW-0812">Transmembrane</keyword>
<dbReference type="AlphaFoldDB" id="A0A0L6UUD7"/>